<evidence type="ECO:0000256" key="2">
    <source>
        <dbReference type="ARBA" id="ARBA00007025"/>
    </source>
</evidence>
<dbReference type="PANTHER" id="PTHR45797:SF1">
    <property type="entry name" value="HELICASE ARIP4"/>
    <property type="match status" value="1"/>
</dbReference>
<dbReference type="WBParaSite" id="Hba_06505">
    <property type="protein sequence ID" value="Hba_06505"/>
    <property type="gene ID" value="Hba_06505"/>
</dbReference>
<keyword evidence="4" id="KW-0378">Hydrolase</keyword>
<protein>
    <submittedName>
        <fullName evidence="9">SNF2_N domain-containing protein</fullName>
    </submittedName>
</protein>
<evidence type="ECO:0000256" key="3">
    <source>
        <dbReference type="ARBA" id="ARBA00022741"/>
    </source>
</evidence>
<name>A0A1I7WMY0_HETBA</name>
<evidence type="ECO:0000256" key="5">
    <source>
        <dbReference type="ARBA" id="ARBA00022840"/>
    </source>
</evidence>
<dbReference type="PANTHER" id="PTHR45797">
    <property type="entry name" value="RAD54-LIKE"/>
    <property type="match status" value="1"/>
</dbReference>
<dbReference type="Proteomes" id="UP000095283">
    <property type="component" value="Unplaced"/>
</dbReference>
<dbReference type="GO" id="GO:0005634">
    <property type="term" value="C:nucleus"/>
    <property type="evidence" value="ECO:0007669"/>
    <property type="project" value="UniProtKB-SubCell"/>
</dbReference>
<dbReference type="Gene3D" id="3.40.50.10810">
    <property type="entry name" value="Tandem AAA-ATPase domain"/>
    <property type="match status" value="1"/>
</dbReference>
<keyword evidence="4" id="KW-0347">Helicase</keyword>
<organism evidence="8 9">
    <name type="scientific">Heterorhabditis bacteriophora</name>
    <name type="common">Entomopathogenic nematode worm</name>
    <dbReference type="NCBI Taxonomy" id="37862"/>
    <lineage>
        <taxon>Eukaryota</taxon>
        <taxon>Metazoa</taxon>
        <taxon>Ecdysozoa</taxon>
        <taxon>Nematoda</taxon>
        <taxon>Chromadorea</taxon>
        <taxon>Rhabditida</taxon>
        <taxon>Rhabditina</taxon>
        <taxon>Rhabditomorpha</taxon>
        <taxon>Strongyloidea</taxon>
        <taxon>Heterorhabditidae</taxon>
        <taxon>Heterorhabditis</taxon>
    </lineage>
</organism>
<keyword evidence="6" id="KW-0238">DNA-binding</keyword>
<dbReference type="InterPro" id="IPR044574">
    <property type="entry name" value="ARIP4-like"/>
</dbReference>
<accession>A0A1I7WMY0</accession>
<evidence type="ECO:0000256" key="6">
    <source>
        <dbReference type="ARBA" id="ARBA00023125"/>
    </source>
</evidence>
<dbReference type="GO" id="GO:0005524">
    <property type="term" value="F:ATP binding"/>
    <property type="evidence" value="ECO:0007669"/>
    <property type="project" value="UniProtKB-KW"/>
</dbReference>
<evidence type="ECO:0000256" key="4">
    <source>
        <dbReference type="ARBA" id="ARBA00022806"/>
    </source>
</evidence>
<comment type="similarity">
    <text evidence="2">Belongs to the SNF2/RAD54 helicase family.</text>
</comment>
<dbReference type="GO" id="GO:0003677">
    <property type="term" value="F:DNA binding"/>
    <property type="evidence" value="ECO:0007669"/>
    <property type="project" value="UniProtKB-KW"/>
</dbReference>
<proteinExistence type="inferred from homology"/>
<dbReference type="InterPro" id="IPR038718">
    <property type="entry name" value="SNF2-like_sf"/>
</dbReference>
<evidence type="ECO:0000256" key="7">
    <source>
        <dbReference type="ARBA" id="ARBA00023242"/>
    </source>
</evidence>
<keyword evidence="8" id="KW-1185">Reference proteome</keyword>
<dbReference type="GO" id="GO:0004386">
    <property type="term" value="F:helicase activity"/>
    <property type="evidence" value="ECO:0007669"/>
    <property type="project" value="UniProtKB-KW"/>
</dbReference>
<evidence type="ECO:0000313" key="8">
    <source>
        <dbReference type="Proteomes" id="UP000095283"/>
    </source>
</evidence>
<evidence type="ECO:0000313" key="9">
    <source>
        <dbReference type="WBParaSite" id="Hba_06505"/>
    </source>
</evidence>
<evidence type="ECO:0000256" key="1">
    <source>
        <dbReference type="ARBA" id="ARBA00004123"/>
    </source>
</evidence>
<sequence length="210" mass="24155">MEEQYKIEQLRLRRRRKSGDLEKVDLTEGRLLVNAGELEFYNYFVFSYKQSYFMVLGHPASDPDIHVATHLTHTLQPHQLGGVRFMYDNVIESIDEFRSSQETWSNQGGVLLIGYDMFRMLVRATQPKKPTRPKLNFLNGTRVDRSEKPDDFDQGFTAEGRVKKEANSIIRLALLNPGPDLVICDEGHKIKNLNTDISLALGSIRTRQDI</sequence>
<keyword evidence="5" id="KW-0067">ATP-binding</keyword>
<keyword evidence="3" id="KW-0547">Nucleotide-binding</keyword>
<reference evidence="9" key="1">
    <citation type="submission" date="2016-11" db="UniProtKB">
        <authorList>
            <consortium name="WormBaseParasite"/>
        </authorList>
    </citation>
    <scope>IDENTIFICATION</scope>
</reference>
<dbReference type="GO" id="GO:0016887">
    <property type="term" value="F:ATP hydrolysis activity"/>
    <property type="evidence" value="ECO:0007669"/>
    <property type="project" value="InterPro"/>
</dbReference>
<keyword evidence="7" id="KW-0539">Nucleus</keyword>
<dbReference type="AlphaFoldDB" id="A0A1I7WMY0"/>
<comment type="subcellular location">
    <subcellularLocation>
        <location evidence="1">Nucleus</location>
    </subcellularLocation>
</comment>